<protein>
    <submittedName>
        <fullName evidence="3">PepSY domain-containing protein</fullName>
    </submittedName>
</protein>
<comment type="caution">
    <text evidence="3">The sequence shown here is derived from an EMBL/GenBank/DDBJ whole genome shotgun (WGS) entry which is preliminary data.</text>
</comment>
<feature type="region of interest" description="Disordered" evidence="1">
    <location>
        <begin position="1"/>
        <end position="25"/>
    </location>
</feature>
<dbReference type="PANTHER" id="PTHR34219">
    <property type="entry name" value="IRON-REGULATED INNER MEMBRANE PROTEIN-RELATED"/>
    <property type="match status" value="1"/>
</dbReference>
<reference evidence="4" key="2">
    <citation type="submission" date="2023-07" db="EMBL/GenBank/DDBJ databases">
        <title>Myceligenerans salitolerans sp. nov., a halotolerant actinomycete isolated from a salt lake in Xinjiang, China.</title>
        <authorList>
            <person name="Guan T."/>
        </authorList>
    </citation>
    <scope>NUCLEOTIDE SEQUENCE [LARGE SCALE GENOMIC DNA]</scope>
    <source>
        <strain evidence="4">XHU 5031</strain>
    </source>
</reference>
<dbReference type="InterPro" id="IPR005625">
    <property type="entry name" value="PepSY-ass_TM"/>
</dbReference>
<keyword evidence="4" id="KW-1185">Reference proteome</keyword>
<feature type="transmembrane region" description="Helical" evidence="2">
    <location>
        <begin position="442"/>
        <end position="462"/>
    </location>
</feature>
<feature type="transmembrane region" description="Helical" evidence="2">
    <location>
        <begin position="482"/>
        <end position="501"/>
    </location>
</feature>
<dbReference type="EMBL" id="JAFMPK010000048">
    <property type="protein sequence ID" value="MBO0611083.1"/>
    <property type="molecule type" value="Genomic_DNA"/>
</dbReference>
<feature type="transmembrane region" description="Helical" evidence="2">
    <location>
        <begin position="235"/>
        <end position="254"/>
    </location>
</feature>
<gene>
    <name evidence="3" type="ORF">J0911_18850</name>
</gene>
<proteinExistence type="predicted"/>
<accession>A0ABS3IF39</accession>
<sequence length="537" mass="55525">MTTTVSGVPASGSRQSPPPRGPDPAKRGWLRPLLLRLHFYAGLLVGPFVLVAALSGALYALTPSIEQVVYDRELHVPVDGPSAGAGGPGAAAPSLTEQVAAAREYLAGRGQDADADLSAVRPAPEPGDTTRVMFTEPGLGSSESRAVFVDPGSGDIRGDLTVYGTSGALPLRTWVDQLHRNLHLGDPGRLYSELAASWLGIVALAGIGLWIAHFRRVRARRDLLRPALRRTGYRRLFSAHASLGLWVLLGALFLSATGITWSQYAGANVGDLRAAIGWGTPALNTVVDAGEAGSSGAGDPAGGDHAEHGGASGSGGDEDGGHTGDHSGHAAGSGPGESPVGAADGTALPDVATFDDVLAAAQAVNVDTGLVEIRPPAEPGSAWVVQEIQRSHPTEVDGVAIDGATLAVVDRTDFSEFPVGAKLARWGIDLHMGSHFGVANQVVLFLVASGIATMVVLGYRMWWTRRPTTSRAVGGPPPRRGVLRDAPWWGLLAVAGAGVAIGLFFPLVGYTLAAFVVVDVIVGLVRRRRAGAVMHGG</sequence>
<feature type="region of interest" description="Disordered" evidence="1">
    <location>
        <begin position="289"/>
        <end position="346"/>
    </location>
</feature>
<evidence type="ECO:0000256" key="1">
    <source>
        <dbReference type="SAM" id="MobiDB-lite"/>
    </source>
</evidence>
<keyword evidence="2" id="KW-0812">Transmembrane</keyword>
<reference evidence="3 4" key="1">
    <citation type="submission" date="2021-03" db="EMBL/GenBank/DDBJ databases">
        <authorList>
            <person name="Xin L."/>
        </authorList>
    </citation>
    <scope>NUCLEOTIDE SEQUENCE [LARGE SCALE GENOMIC DNA]</scope>
    <source>
        <strain evidence="3 4">XHU 5031</strain>
    </source>
</reference>
<evidence type="ECO:0000256" key="2">
    <source>
        <dbReference type="SAM" id="Phobius"/>
    </source>
</evidence>
<dbReference type="Pfam" id="PF03929">
    <property type="entry name" value="PepSY_TM"/>
    <property type="match status" value="1"/>
</dbReference>
<keyword evidence="2" id="KW-0472">Membrane</keyword>
<feature type="transmembrane region" description="Helical" evidence="2">
    <location>
        <begin position="195"/>
        <end position="214"/>
    </location>
</feature>
<dbReference type="PANTHER" id="PTHR34219:SF1">
    <property type="entry name" value="PEPSY DOMAIN-CONTAINING PROTEIN"/>
    <property type="match status" value="1"/>
</dbReference>
<dbReference type="Proteomes" id="UP000664617">
    <property type="component" value="Unassembled WGS sequence"/>
</dbReference>
<feature type="compositionally biased region" description="Low complexity" evidence="1">
    <location>
        <begin position="329"/>
        <end position="339"/>
    </location>
</feature>
<evidence type="ECO:0000313" key="4">
    <source>
        <dbReference type="Proteomes" id="UP000664617"/>
    </source>
</evidence>
<dbReference type="RefSeq" id="WP_207277029.1">
    <property type="nucleotide sequence ID" value="NZ_JAFMPK010000048.1"/>
</dbReference>
<name>A0ABS3IF39_9MICO</name>
<feature type="transmembrane region" description="Helical" evidence="2">
    <location>
        <begin position="37"/>
        <end position="61"/>
    </location>
</feature>
<keyword evidence="2" id="KW-1133">Transmembrane helix</keyword>
<evidence type="ECO:0000313" key="3">
    <source>
        <dbReference type="EMBL" id="MBO0611083.1"/>
    </source>
</evidence>
<feature type="compositionally biased region" description="Basic and acidic residues" evidence="1">
    <location>
        <begin position="319"/>
        <end position="328"/>
    </location>
</feature>
<organism evidence="3 4">
    <name type="scientific">Myceligenerans salitolerans</name>
    <dbReference type="NCBI Taxonomy" id="1230528"/>
    <lineage>
        <taxon>Bacteria</taxon>
        <taxon>Bacillati</taxon>
        <taxon>Actinomycetota</taxon>
        <taxon>Actinomycetes</taxon>
        <taxon>Micrococcales</taxon>
        <taxon>Promicromonosporaceae</taxon>
        <taxon>Myceligenerans</taxon>
    </lineage>
</organism>